<dbReference type="HAMAP" id="MF_00724">
    <property type="entry name" value="FliE"/>
    <property type="match status" value="1"/>
</dbReference>
<dbReference type="Proteomes" id="UP000295765">
    <property type="component" value="Unassembled WGS sequence"/>
</dbReference>
<gene>
    <name evidence="5" type="primary">fliE</name>
    <name evidence="6" type="ORF">EV699_110104</name>
</gene>
<comment type="caution">
    <text evidence="6">The sequence shown here is derived from an EMBL/GenBank/DDBJ whole genome shotgun (WGS) entry which is preliminary data.</text>
</comment>
<dbReference type="EMBL" id="SLWY01000010">
    <property type="protein sequence ID" value="TCO81079.1"/>
    <property type="molecule type" value="Genomic_DNA"/>
</dbReference>
<dbReference type="PRINTS" id="PR01006">
    <property type="entry name" value="FLGHOOKFLIE"/>
</dbReference>
<accession>A0A4R2L9X2</accession>
<dbReference type="GO" id="GO:0071973">
    <property type="term" value="P:bacterial-type flagellum-dependent cell motility"/>
    <property type="evidence" value="ECO:0007669"/>
    <property type="project" value="InterPro"/>
</dbReference>
<evidence type="ECO:0000256" key="4">
    <source>
        <dbReference type="ARBA" id="ARBA00023143"/>
    </source>
</evidence>
<keyword evidence="4 5" id="KW-0975">Bacterial flagellum</keyword>
<comment type="similarity">
    <text evidence="2 5">Belongs to the FliE family.</text>
</comment>
<proteinExistence type="inferred from homology"/>
<sequence>MSEPLSMNTTLATLRALAQAAQGPAAADAAAPAAPGADFATVFKGALEHVNATQNRANALAESFEAGAPGVDLSDVMVNLQKSRVVFQATLQVRNKLVAAYQDIMNMPL</sequence>
<keyword evidence="7" id="KW-1185">Reference proteome</keyword>
<protein>
    <recommendedName>
        <fullName evidence="3 5">Flagellar hook-basal body complex protein FliE</fullName>
    </recommendedName>
</protein>
<dbReference type="AlphaFoldDB" id="A0A4R2L9X2"/>
<evidence type="ECO:0000313" key="6">
    <source>
        <dbReference type="EMBL" id="TCO81079.1"/>
    </source>
</evidence>
<dbReference type="NCBIfam" id="TIGR00205">
    <property type="entry name" value="fliE"/>
    <property type="match status" value="1"/>
</dbReference>
<dbReference type="RefSeq" id="WP_243662623.1">
    <property type="nucleotide sequence ID" value="NZ_SLWY01000010.1"/>
</dbReference>
<keyword evidence="6" id="KW-0282">Flagellum</keyword>
<dbReference type="GO" id="GO:0009425">
    <property type="term" value="C:bacterial-type flagellum basal body"/>
    <property type="evidence" value="ECO:0007669"/>
    <property type="project" value="UniProtKB-SubCell"/>
</dbReference>
<keyword evidence="6" id="KW-0966">Cell projection</keyword>
<evidence type="ECO:0000256" key="5">
    <source>
        <dbReference type="HAMAP-Rule" id="MF_00724"/>
    </source>
</evidence>
<reference evidence="6 7" key="1">
    <citation type="submission" date="2019-03" db="EMBL/GenBank/DDBJ databases">
        <title>Genomic Encyclopedia of Type Strains, Phase IV (KMG-IV): sequencing the most valuable type-strain genomes for metagenomic binning, comparative biology and taxonomic classification.</title>
        <authorList>
            <person name="Goeker M."/>
        </authorList>
    </citation>
    <scope>NUCLEOTIDE SEQUENCE [LARGE SCALE GENOMIC DNA]</scope>
    <source>
        <strain evidence="6 7">DSM 25287</strain>
    </source>
</reference>
<dbReference type="PANTHER" id="PTHR34653:SF1">
    <property type="entry name" value="FLAGELLAR HOOK-BASAL BODY COMPLEX PROTEIN FLIE"/>
    <property type="match status" value="1"/>
</dbReference>
<dbReference type="InterPro" id="IPR001624">
    <property type="entry name" value="FliE"/>
</dbReference>
<evidence type="ECO:0000256" key="1">
    <source>
        <dbReference type="ARBA" id="ARBA00004117"/>
    </source>
</evidence>
<evidence type="ECO:0000256" key="3">
    <source>
        <dbReference type="ARBA" id="ARBA00018024"/>
    </source>
</evidence>
<dbReference type="GO" id="GO:0005198">
    <property type="term" value="F:structural molecule activity"/>
    <property type="evidence" value="ECO:0007669"/>
    <property type="project" value="UniProtKB-UniRule"/>
</dbReference>
<evidence type="ECO:0000256" key="2">
    <source>
        <dbReference type="ARBA" id="ARBA00009272"/>
    </source>
</evidence>
<name>A0A4R2L9X2_9GAMM</name>
<dbReference type="GO" id="GO:0003774">
    <property type="term" value="F:cytoskeletal motor activity"/>
    <property type="evidence" value="ECO:0007669"/>
    <property type="project" value="InterPro"/>
</dbReference>
<dbReference type="Pfam" id="PF02049">
    <property type="entry name" value="FliE"/>
    <property type="match status" value="1"/>
</dbReference>
<organism evidence="6 7">
    <name type="scientific">Plasticicumulans lactativorans</name>
    <dbReference type="NCBI Taxonomy" id="1133106"/>
    <lineage>
        <taxon>Bacteria</taxon>
        <taxon>Pseudomonadati</taxon>
        <taxon>Pseudomonadota</taxon>
        <taxon>Gammaproteobacteria</taxon>
        <taxon>Candidatus Competibacteraceae</taxon>
        <taxon>Plasticicumulans</taxon>
    </lineage>
</organism>
<comment type="subcellular location">
    <subcellularLocation>
        <location evidence="1 5">Bacterial flagellum basal body</location>
    </subcellularLocation>
</comment>
<evidence type="ECO:0000313" key="7">
    <source>
        <dbReference type="Proteomes" id="UP000295765"/>
    </source>
</evidence>
<keyword evidence="6" id="KW-0969">Cilium</keyword>
<dbReference type="PANTHER" id="PTHR34653">
    <property type="match status" value="1"/>
</dbReference>